<dbReference type="InterPro" id="IPR051055">
    <property type="entry name" value="PIF1_helicase"/>
</dbReference>
<reference evidence="1 2" key="1">
    <citation type="submission" date="2022-05" db="EMBL/GenBank/DDBJ databases">
        <authorList>
            <consortium name="Genoscope - CEA"/>
            <person name="William W."/>
        </authorList>
    </citation>
    <scope>NUCLEOTIDE SEQUENCE [LARGE SCALE GENOMIC DNA]</scope>
</reference>
<keyword evidence="2" id="KW-1185">Reference proteome</keyword>
<feature type="non-terminal residue" evidence="1">
    <location>
        <position position="152"/>
    </location>
</feature>
<sequence>MRQRESKEFAELLNRSREGNHTNEDIAKLRTHSIALSNPNYPKDAPHLFIQNSKVNDFNCKVHNALTGMKYSIKAHDSVVGAESQELRDKLLKQIPSDPRKTKQLHSILHLAVGERTEISLNTRTDDGMTNGAGNFIKLMQIHNTNKPSGII</sequence>
<organism evidence="1 2">
    <name type="scientific">Pocillopora meandrina</name>
    <dbReference type="NCBI Taxonomy" id="46732"/>
    <lineage>
        <taxon>Eukaryota</taxon>
        <taxon>Metazoa</taxon>
        <taxon>Cnidaria</taxon>
        <taxon>Anthozoa</taxon>
        <taxon>Hexacorallia</taxon>
        <taxon>Scleractinia</taxon>
        <taxon>Astrocoeniina</taxon>
        <taxon>Pocilloporidae</taxon>
        <taxon>Pocillopora</taxon>
    </lineage>
</organism>
<proteinExistence type="predicted"/>
<dbReference type="PANTHER" id="PTHR47642">
    <property type="entry name" value="ATP-DEPENDENT DNA HELICASE"/>
    <property type="match status" value="1"/>
</dbReference>
<protein>
    <submittedName>
        <fullName evidence="1">Uncharacterized protein</fullName>
    </submittedName>
</protein>
<evidence type="ECO:0000313" key="2">
    <source>
        <dbReference type="Proteomes" id="UP001159428"/>
    </source>
</evidence>
<dbReference type="Proteomes" id="UP001159428">
    <property type="component" value="Unassembled WGS sequence"/>
</dbReference>
<dbReference type="AlphaFoldDB" id="A0AAU9X184"/>
<comment type="caution">
    <text evidence="1">The sequence shown here is derived from an EMBL/GenBank/DDBJ whole genome shotgun (WGS) entry which is preliminary data.</text>
</comment>
<dbReference type="PANTHER" id="PTHR47642:SF8">
    <property type="entry name" value="ATP-DEPENDENT DNA HELICASE"/>
    <property type="match status" value="1"/>
</dbReference>
<dbReference type="EMBL" id="CALNXJ010000027">
    <property type="protein sequence ID" value="CAH3132847.1"/>
    <property type="molecule type" value="Genomic_DNA"/>
</dbReference>
<evidence type="ECO:0000313" key="1">
    <source>
        <dbReference type="EMBL" id="CAH3132847.1"/>
    </source>
</evidence>
<name>A0AAU9X184_9CNID</name>
<gene>
    <name evidence="1" type="ORF">PMEA_00015243</name>
</gene>
<accession>A0AAU9X184</accession>